<keyword evidence="8 15" id="KW-0547">Nucleotide-binding</keyword>
<sequence>MHVIRHLEDRPEAALGGAVAIGNFDGVHRGHAALIRKLVERARAARGPAVVFTFDPHPVRLLRPAECPPPLTWTERKAQLLAALGVDWVIAYPTDKALLALSARDFFQRIVVDALGARAMVEGPNFYFGHNREGTIDVLRGLTAEAGLSLDIVPPIEVEGELVSSSRVRRLVAEGAVGPAARLLTAPYRVRGLVSHGAGRGAQIGFPTANLAGIDTLLPAHGVYAGVGRLGDQRWPAAVNVGPNPTFGEHETKVEAHLVGCDEALYGQTLEVDLLEHLREIRPFASAELLAQQLKSDIASALDVYRRFLESRASNLEAEGFSQSRGGAEKDETK</sequence>
<dbReference type="GO" id="GO:0003919">
    <property type="term" value="F:FMN adenylyltransferase activity"/>
    <property type="evidence" value="ECO:0007669"/>
    <property type="project" value="UniProtKB-UniRule"/>
</dbReference>
<comment type="similarity">
    <text evidence="15">Belongs to the ribF family.</text>
</comment>
<dbReference type="InterPro" id="IPR014729">
    <property type="entry name" value="Rossmann-like_a/b/a_fold"/>
</dbReference>
<keyword evidence="7 15" id="KW-0548">Nucleotidyltransferase</keyword>
<keyword evidence="9 15" id="KW-0418">Kinase</keyword>
<dbReference type="NCBIfam" id="TIGR00083">
    <property type="entry name" value="ribF"/>
    <property type="match status" value="1"/>
</dbReference>
<dbReference type="NCBIfam" id="NF004160">
    <property type="entry name" value="PRK05627.1-3"/>
    <property type="match status" value="1"/>
</dbReference>
<dbReference type="EC" id="2.7.7.2" evidence="15"/>
<dbReference type="GO" id="GO:0006747">
    <property type="term" value="P:FAD biosynthetic process"/>
    <property type="evidence" value="ECO:0007669"/>
    <property type="project" value="UniProtKB-UniRule"/>
</dbReference>
<dbReference type="GO" id="GO:0009398">
    <property type="term" value="P:FMN biosynthetic process"/>
    <property type="evidence" value="ECO:0007669"/>
    <property type="project" value="UniProtKB-UniRule"/>
</dbReference>
<evidence type="ECO:0000256" key="12">
    <source>
        <dbReference type="ARBA" id="ARBA00023268"/>
    </source>
</evidence>
<dbReference type="UniPathway" id="UPA00276">
    <property type="reaction ID" value="UER00406"/>
</dbReference>
<dbReference type="SUPFAM" id="SSF82114">
    <property type="entry name" value="Riboflavin kinase-like"/>
    <property type="match status" value="1"/>
</dbReference>
<comment type="function">
    <text evidence="1">Catalyzes the phosphorylation of riboflavin to FMN followed by the adenylation of FMN to FAD.</text>
</comment>
<evidence type="ECO:0000256" key="6">
    <source>
        <dbReference type="ARBA" id="ARBA00022679"/>
    </source>
</evidence>
<dbReference type="CDD" id="cd02064">
    <property type="entry name" value="FAD_synthetase_N"/>
    <property type="match status" value="1"/>
</dbReference>
<organism evidence="17 18">
    <name type="scientific">Pirellulimonas nuda</name>
    <dbReference type="NCBI Taxonomy" id="2528009"/>
    <lineage>
        <taxon>Bacteria</taxon>
        <taxon>Pseudomonadati</taxon>
        <taxon>Planctomycetota</taxon>
        <taxon>Planctomycetia</taxon>
        <taxon>Pirellulales</taxon>
        <taxon>Lacipirellulaceae</taxon>
        <taxon>Pirellulimonas</taxon>
    </lineage>
</organism>
<dbReference type="PANTHER" id="PTHR22749">
    <property type="entry name" value="RIBOFLAVIN KINASE/FMN ADENYLYLTRANSFERASE"/>
    <property type="match status" value="1"/>
</dbReference>
<name>A0A518D7M6_9BACT</name>
<dbReference type="UniPathway" id="UPA00277">
    <property type="reaction ID" value="UER00407"/>
</dbReference>
<evidence type="ECO:0000256" key="11">
    <source>
        <dbReference type="ARBA" id="ARBA00022840"/>
    </source>
</evidence>
<dbReference type="GO" id="GO:0005524">
    <property type="term" value="F:ATP binding"/>
    <property type="evidence" value="ECO:0007669"/>
    <property type="project" value="UniProtKB-UniRule"/>
</dbReference>
<keyword evidence="12" id="KW-0511">Multifunctional enzyme</keyword>
<keyword evidence="4 15" id="KW-0285">Flavoprotein</keyword>
<dbReference type="InterPro" id="IPR002606">
    <property type="entry name" value="Riboflavin_kinase_bac"/>
</dbReference>
<keyword evidence="10 15" id="KW-0274">FAD</keyword>
<dbReference type="Gene3D" id="2.40.30.30">
    <property type="entry name" value="Riboflavin kinase-like"/>
    <property type="match status" value="1"/>
</dbReference>
<evidence type="ECO:0000256" key="5">
    <source>
        <dbReference type="ARBA" id="ARBA00022643"/>
    </source>
</evidence>
<keyword evidence="5 15" id="KW-0288">FMN</keyword>
<dbReference type="InterPro" id="IPR015864">
    <property type="entry name" value="FAD_synthase"/>
</dbReference>
<keyword evidence="18" id="KW-1185">Reference proteome</keyword>
<protein>
    <recommendedName>
        <fullName evidence="15">Riboflavin biosynthesis protein</fullName>
    </recommendedName>
    <domain>
        <recommendedName>
            <fullName evidence="15">Riboflavin kinase</fullName>
            <ecNumber evidence="15">2.7.1.26</ecNumber>
        </recommendedName>
        <alternativeName>
            <fullName evidence="15">Flavokinase</fullName>
        </alternativeName>
    </domain>
    <domain>
        <recommendedName>
            <fullName evidence="15">FMN adenylyltransferase</fullName>
            <ecNumber evidence="15">2.7.7.2</ecNumber>
        </recommendedName>
        <alternativeName>
            <fullName evidence="15">FAD pyrophosphorylase</fullName>
        </alternativeName>
        <alternativeName>
            <fullName evidence="15">FAD synthase</fullName>
        </alternativeName>
    </domain>
</protein>
<dbReference type="AlphaFoldDB" id="A0A518D7M6"/>
<dbReference type="InterPro" id="IPR015865">
    <property type="entry name" value="Riboflavin_kinase_bac/euk"/>
</dbReference>
<evidence type="ECO:0000313" key="18">
    <source>
        <dbReference type="Proteomes" id="UP000317429"/>
    </source>
</evidence>
<evidence type="ECO:0000256" key="8">
    <source>
        <dbReference type="ARBA" id="ARBA00022741"/>
    </source>
</evidence>
<feature type="domain" description="Riboflavin kinase" evidence="16">
    <location>
        <begin position="183"/>
        <end position="306"/>
    </location>
</feature>
<dbReference type="FunFam" id="3.40.50.620:FF:000021">
    <property type="entry name" value="Riboflavin biosynthesis protein"/>
    <property type="match status" value="1"/>
</dbReference>
<evidence type="ECO:0000256" key="4">
    <source>
        <dbReference type="ARBA" id="ARBA00022630"/>
    </source>
</evidence>
<evidence type="ECO:0000256" key="2">
    <source>
        <dbReference type="ARBA" id="ARBA00004726"/>
    </source>
</evidence>
<dbReference type="GO" id="GO:0008531">
    <property type="term" value="F:riboflavin kinase activity"/>
    <property type="evidence" value="ECO:0007669"/>
    <property type="project" value="UniProtKB-UniRule"/>
</dbReference>
<evidence type="ECO:0000256" key="1">
    <source>
        <dbReference type="ARBA" id="ARBA00002121"/>
    </source>
</evidence>
<dbReference type="PANTHER" id="PTHR22749:SF6">
    <property type="entry name" value="RIBOFLAVIN KINASE"/>
    <property type="match status" value="1"/>
</dbReference>
<proteinExistence type="inferred from homology"/>
<comment type="catalytic activity">
    <reaction evidence="13 15">
        <text>riboflavin + ATP = FMN + ADP + H(+)</text>
        <dbReference type="Rhea" id="RHEA:14357"/>
        <dbReference type="ChEBI" id="CHEBI:15378"/>
        <dbReference type="ChEBI" id="CHEBI:30616"/>
        <dbReference type="ChEBI" id="CHEBI:57986"/>
        <dbReference type="ChEBI" id="CHEBI:58210"/>
        <dbReference type="ChEBI" id="CHEBI:456216"/>
        <dbReference type="EC" id="2.7.1.26"/>
    </reaction>
</comment>
<keyword evidence="6 15" id="KW-0808">Transferase</keyword>
<dbReference type="SMART" id="SM00904">
    <property type="entry name" value="Flavokinase"/>
    <property type="match status" value="1"/>
</dbReference>
<evidence type="ECO:0000259" key="16">
    <source>
        <dbReference type="SMART" id="SM00904"/>
    </source>
</evidence>
<dbReference type="Pfam" id="PF06574">
    <property type="entry name" value="FAD_syn"/>
    <property type="match status" value="1"/>
</dbReference>
<evidence type="ECO:0000256" key="10">
    <source>
        <dbReference type="ARBA" id="ARBA00022827"/>
    </source>
</evidence>
<evidence type="ECO:0000313" key="17">
    <source>
        <dbReference type="EMBL" id="QDU87455.1"/>
    </source>
</evidence>
<evidence type="ECO:0000256" key="3">
    <source>
        <dbReference type="ARBA" id="ARBA00005201"/>
    </source>
</evidence>
<reference evidence="17 18" key="1">
    <citation type="submission" date="2019-02" db="EMBL/GenBank/DDBJ databases">
        <title>Deep-cultivation of Planctomycetes and their phenomic and genomic characterization uncovers novel biology.</title>
        <authorList>
            <person name="Wiegand S."/>
            <person name="Jogler M."/>
            <person name="Boedeker C."/>
            <person name="Pinto D."/>
            <person name="Vollmers J."/>
            <person name="Rivas-Marin E."/>
            <person name="Kohn T."/>
            <person name="Peeters S.H."/>
            <person name="Heuer A."/>
            <person name="Rast P."/>
            <person name="Oberbeckmann S."/>
            <person name="Bunk B."/>
            <person name="Jeske O."/>
            <person name="Meyerdierks A."/>
            <person name="Storesund J.E."/>
            <person name="Kallscheuer N."/>
            <person name="Luecker S."/>
            <person name="Lage O.M."/>
            <person name="Pohl T."/>
            <person name="Merkel B.J."/>
            <person name="Hornburger P."/>
            <person name="Mueller R.-W."/>
            <person name="Bruemmer F."/>
            <person name="Labrenz M."/>
            <person name="Spormann A.M."/>
            <person name="Op den Camp H."/>
            <person name="Overmann J."/>
            <person name="Amann R."/>
            <person name="Jetten M.S.M."/>
            <person name="Mascher T."/>
            <person name="Medema M.H."/>
            <person name="Devos D.P."/>
            <person name="Kaster A.-K."/>
            <person name="Ovreas L."/>
            <person name="Rohde M."/>
            <person name="Galperin M.Y."/>
            <person name="Jogler C."/>
        </authorList>
    </citation>
    <scope>NUCLEOTIDE SEQUENCE [LARGE SCALE GENOMIC DNA]</scope>
    <source>
        <strain evidence="17 18">Pla175</strain>
    </source>
</reference>
<evidence type="ECO:0000256" key="15">
    <source>
        <dbReference type="PIRNR" id="PIRNR004491"/>
    </source>
</evidence>
<dbReference type="InterPro" id="IPR023468">
    <property type="entry name" value="Riboflavin_kinase"/>
</dbReference>
<dbReference type="Proteomes" id="UP000317429">
    <property type="component" value="Chromosome"/>
</dbReference>
<evidence type="ECO:0000256" key="7">
    <source>
        <dbReference type="ARBA" id="ARBA00022695"/>
    </source>
</evidence>
<dbReference type="OrthoDB" id="9803667at2"/>
<dbReference type="EMBL" id="CP036291">
    <property type="protein sequence ID" value="QDU87455.1"/>
    <property type="molecule type" value="Genomic_DNA"/>
</dbReference>
<gene>
    <name evidence="17" type="primary">ribF</name>
    <name evidence="17" type="ORF">Pla175_08170</name>
</gene>
<evidence type="ECO:0000256" key="9">
    <source>
        <dbReference type="ARBA" id="ARBA00022777"/>
    </source>
</evidence>
<dbReference type="RefSeq" id="WP_145281418.1">
    <property type="nucleotide sequence ID" value="NZ_CP036291.1"/>
</dbReference>
<dbReference type="Gene3D" id="3.40.50.620">
    <property type="entry name" value="HUPs"/>
    <property type="match status" value="1"/>
</dbReference>
<dbReference type="EC" id="2.7.1.26" evidence="15"/>
<dbReference type="Pfam" id="PF01687">
    <property type="entry name" value="Flavokinase"/>
    <property type="match status" value="1"/>
</dbReference>
<dbReference type="PIRSF" id="PIRSF004491">
    <property type="entry name" value="FAD_Synth"/>
    <property type="match status" value="1"/>
</dbReference>
<keyword evidence="11 15" id="KW-0067">ATP-binding</keyword>
<dbReference type="SUPFAM" id="SSF52374">
    <property type="entry name" value="Nucleotidylyl transferase"/>
    <property type="match status" value="1"/>
</dbReference>
<comment type="pathway">
    <text evidence="3 15">Cofactor biosynthesis; FMN biosynthesis; FMN from riboflavin (ATP route): step 1/1.</text>
</comment>
<evidence type="ECO:0000256" key="14">
    <source>
        <dbReference type="ARBA" id="ARBA00049494"/>
    </source>
</evidence>
<evidence type="ECO:0000256" key="13">
    <source>
        <dbReference type="ARBA" id="ARBA00047880"/>
    </source>
</evidence>
<accession>A0A518D7M6</accession>
<comment type="catalytic activity">
    <reaction evidence="14 15">
        <text>FMN + ATP + H(+) = FAD + diphosphate</text>
        <dbReference type="Rhea" id="RHEA:17237"/>
        <dbReference type="ChEBI" id="CHEBI:15378"/>
        <dbReference type="ChEBI" id="CHEBI:30616"/>
        <dbReference type="ChEBI" id="CHEBI:33019"/>
        <dbReference type="ChEBI" id="CHEBI:57692"/>
        <dbReference type="ChEBI" id="CHEBI:58210"/>
        <dbReference type="EC" id="2.7.7.2"/>
    </reaction>
</comment>
<comment type="pathway">
    <text evidence="2 15">Cofactor biosynthesis; FAD biosynthesis; FAD from FMN: step 1/1.</text>
</comment>
<dbReference type="KEGG" id="pnd:Pla175_08170"/>
<dbReference type="GO" id="GO:0009231">
    <property type="term" value="P:riboflavin biosynthetic process"/>
    <property type="evidence" value="ECO:0007669"/>
    <property type="project" value="InterPro"/>
</dbReference>
<dbReference type="InterPro" id="IPR023465">
    <property type="entry name" value="Riboflavin_kinase_dom_sf"/>
</dbReference>